<feature type="region of interest" description="Disordered" evidence="1">
    <location>
        <begin position="137"/>
        <end position="171"/>
    </location>
</feature>
<evidence type="ECO:0000256" key="1">
    <source>
        <dbReference type="SAM" id="MobiDB-lite"/>
    </source>
</evidence>
<reference evidence="3" key="1">
    <citation type="journal article" date="2020" name="Nature">
        <title>Giant virus diversity and host interactions through global metagenomics.</title>
        <authorList>
            <person name="Schulz F."/>
            <person name="Roux S."/>
            <person name="Paez-Espino D."/>
            <person name="Jungbluth S."/>
            <person name="Walsh D.A."/>
            <person name="Denef V.J."/>
            <person name="McMahon K.D."/>
            <person name="Konstantinidis K.T."/>
            <person name="Eloe-Fadrosh E.A."/>
            <person name="Kyrpides N.C."/>
            <person name="Woyke T."/>
        </authorList>
    </citation>
    <scope>NUCLEOTIDE SEQUENCE</scope>
    <source>
        <strain evidence="3">GVMAG-S-ERX555961-36</strain>
    </source>
</reference>
<dbReference type="Pfam" id="PF23983">
    <property type="entry name" value="P11_C"/>
    <property type="match status" value="1"/>
</dbReference>
<name>A0A6C0AWF4_9ZZZZ</name>
<dbReference type="InterPro" id="IPR055730">
    <property type="entry name" value="P11_C"/>
</dbReference>
<feature type="compositionally biased region" description="Polar residues" evidence="1">
    <location>
        <begin position="1"/>
        <end position="17"/>
    </location>
</feature>
<accession>A0A6C0AWF4</accession>
<sequence length="171" mass="18373">MTQKESFSSCEFDNFNSEPMDDYVRGANVEDVSSAPACVAELKKGGSEPGPTNVYSSSPKKILDDADDPVSGNGTPVDCFPKGHLNPADLLPSDQATAWSHANPVGKGALEDQNFLSAGYHVGINTVGQSLRNANMQIRSEPPNPTKKVGPWMQSTIEPDLNRKPLEISQE</sequence>
<dbReference type="EMBL" id="MN738761">
    <property type="protein sequence ID" value="QHS83621.1"/>
    <property type="molecule type" value="Genomic_DNA"/>
</dbReference>
<organism evidence="3">
    <name type="scientific">viral metagenome</name>
    <dbReference type="NCBI Taxonomy" id="1070528"/>
    <lineage>
        <taxon>unclassified sequences</taxon>
        <taxon>metagenomes</taxon>
        <taxon>organismal metagenomes</taxon>
    </lineage>
</organism>
<proteinExistence type="predicted"/>
<evidence type="ECO:0000259" key="2">
    <source>
        <dbReference type="Pfam" id="PF23983"/>
    </source>
</evidence>
<feature type="region of interest" description="Disordered" evidence="1">
    <location>
        <begin position="42"/>
        <end position="88"/>
    </location>
</feature>
<dbReference type="AlphaFoldDB" id="A0A6C0AWF4"/>
<protein>
    <recommendedName>
        <fullName evidence="2">Minor capsid protein P11 C-terminal conserved region domain-containing protein</fullName>
    </recommendedName>
</protein>
<feature type="compositionally biased region" description="Basic and acidic residues" evidence="1">
    <location>
        <begin position="160"/>
        <end position="171"/>
    </location>
</feature>
<evidence type="ECO:0000313" key="3">
    <source>
        <dbReference type="EMBL" id="QHS83621.1"/>
    </source>
</evidence>
<feature type="region of interest" description="Disordered" evidence="1">
    <location>
        <begin position="1"/>
        <end position="28"/>
    </location>
</feature>
<feature type="domain" description="Minor capsid protein P11 C-terminal conserved region" evidence="2">
    <location>
        <begin position="85"/>
        <end position="167"/>
    </location>
</feature>